<protein>
    <recommendedName>
        <fullName evidence="2">GatB/YqeY domain-containing protein</fullName>
    </recommendedName>
</protein>
<gene>
    <name evidence="1" type="ORF">METZ01_LOCUS221682</name>
</gene>
<feature type="non-terminal residue" evidence="1">
    <location>
        <position position="103"/>
    </location>
</feature>
<dbReference type="GO" id="GO:0016884">
    <property type="term" value="F:carbon-nitrogen ligase activity, with glutamine as amido-N-donor"/>
    <property type="evidence" value="ECO:0007669"/>
    <property type="project" value="InterPro"/>
</dbReference>
<dbReference type="InterPro" id="IPR003789">
    <property type="entry name" value="Asn/Gln_tRNA_amidoTrase-B-like"/>
</dbReference>
<dbReference type="Gene3D" id="1.10.1510.10">
    <property type="entry name" value="Uncharacterised protein YqeY/AIM41 PF09424, N-terminal domain"/>
    <property type="match status" value="1"/>
</dbReference>
<proteinExistence type="predicted"/>
<name>A0A382G0K5_9ZZZZ</name>
<dbReference type="EMBL" id="UINC01052925">
    <property type="protein sequence ID" value="SVB68828.1"/>
    <property type="molecule type" value="Genomic_DNA"/>
</dbReference>
<organism evidence="1">
    <name type="scientific">marine metagenome</name>
    <dbReference type="NCBI Taxonomy" id="408172"/>
    <lineage>
        <taxon>unclassified sequences</taxon>
        <taxon>metagenomes</taxon>
        <taxon>ecological metagenomes</taxon>
    </lineage>
</organism>
<dbReference type="SUPFAM" id="SSF89095">
    <property type="entry name" value="GatB/YqeY motif"/>
    <property type="match status" value="1"/>
</dbReference>
<dbReference type="InterPro" id="IPR019004">
    <property type="entry name" value="YqeY/Aim41"/>
</dbReference>
<dbReference type="AlphaFoldDB" id="A0A382G0K5"/>
<dbReference type="PANTHER" id="PTHR28055">
    <property type="entry name" value="ALTERED INHERITANCE OF MITOCHONDRIA PROTEIN 41, MITOCHONDRIAL"/>
    <property type="match status" value="1"/>
</dbReference>
<accession>A0A382G0K5</accession>
<dbReference type="PANTHER" id="PTHR28055:SF1">
    <property type="entry name" value="ALTERED INHERITANCE OF MITOCHONDRIA PROTEIN 41, MITOCHONDRIAL"/>
    <property type="match status" value="1"/>
</dbReference>
<dbReference type="Pfam" id="PF09424">
    <property type="entry name" value="YqeY"/>
    <property type="match status" value="1"/>
</dbReference>
<feature type="non-terminal residue" evidence="1">
    <location>
        <position position="1"/>
    </location>
</feature>
<evidence type="ECO:0000313" key="1">
    <source>
        <dbReference type="EMBL" id="SVB68828.1"/>
    </source>
</evidence>
<sequence>MPISLKERLEEDMRTALRAGDRDRLSVIRMALAAIKRSEIDNRGSLDDSDTQGVLEKMVKQSREAADLYEQGGEPGRAKKEAAEIEILMRYLPEPLAESEVAV</sequence>
<dbReference type="InterPro" id="IPR042184">
    <property type="entry name" value="YqeY/Aim41_N"/>
</dbReference>
<evidence type="ECO:0008006" key="2">
    <source>
        <dbReference type="Google" id="ProtNLM"/>
    </source>
</evidence>
<reference evidence="1" key="1">
    <citation type="submission" date="2018-05" db="EMBL/GenBank/DDBJ databases">
        <authorList>
            <person name="Lanie J.A."/>
            <person name="Ng W.-L."/>
            <person name="Kazmierczak K.M."/>
            <person name="Andrzejewski T.M."/>
            <person name="Davidsen T.M."/>
            <person name="Wayne K.J."/>
            <person name="Tettelin H."/>
            <person name="Glass J.I."/>
            <person name="Rusch D."/>
            <person name="Podicherti R."/>
            <person name="Tsui H.-C.T."/>
            <person name="Winkler M.E."/>
        </authorList>
    </citation>
    <scope>NUCLEOTIDE SEQUENCE</scope>
</reference>